<dbReference type="EMBL" id="ML170184">
    <property type="protein sequence ID" value="TDL20981.1"/>
    <property type="molecule type" value="Genomic_DNA"/>
</dbReference>
<accession>A0A4Y7Q0X2</accession>
<feature type="transmembrane region" description="Helical" evidence="9">
    <location>
        <begin position="152"/>
        <end position="172"/>
    </location>
</feature>
<name>A0A4Y7Q0X2_9AGAM</name>
<reference evidence="10 11" key="1">
    <citation type="submission" date="2018-06" db="EMBL/GenBank/DDBJ databases">
        <title>A transcriptomic atlas of mushroom development highlights an independent origin of complex multicellularity.</title>
        <authorList>
            <consortium name="DOE Joint Genome Institute"/>
            <person name="Krizsan K."/>
            <person name="Almasi E."/>
            <person name="Merenyi Z."/>
            <person name="Sahu N."/>
            <person name="Viragh M."/>
            <person name="Koszo T."/>
            <person name="Mondo S."/>
            <person name="Kiss B."/>
            <person name="Balint B."/>
            <person name="Kues U."/>
            <person name="Barry K."/>
            <person name="Hegedus J.C."/>
            <person name="Henrissat B."/>
            <person name="Johnson J."/>
            <person name="Lipzen A."/>
            <person name="Ohm R."/>
            <person name="Nagy I."/>
            <person name="Pangilinan J."/>
            <person name="Yan J."/>
            <person name="Xiong Y."/>
            <person name="Grigoriev I.V."/>
            <person name="Hibbett D.S."/>
            <person name="Nagy L.G."/>
        </authorList>
    </citation>
    <scope>NUCLEOTIDE SEQUENCE [LARGE SCALE GENOMIC DNA]</scope>
    <source>
        <strain evidence="10 11">SZMC22713</strain>
    </source>
</reference>
<dbReference type="Pfam" id="PF05875">
    <property type="entry name" value="Ceramidase"/>
    <property type="match status" value="1"/>
</dbReference>
<evidence type="ECO:0000256" key="8">
    <source>
        <dbReference type="PIRSR" id="PIRSR608901-2"/>
    </source>
</evidence>
<feature type="binding site" evidence="7">
    <location>
        <position position="24"/>
    </location>
    <ligand>
        <name>Ca(2+)</name>
        <dbReference type="ChEBI" id="CHEBI:29108"/>
    </ligand>
</feature>
<dbReference type="STRING" id="50990.A0A4Y7Q0X2"/>
<dbReference type="AlphaFoldDB" id="A0A4Y7Q0X2"/>
<dbReference type="VEuPathDB" id="FungiDB:BD410DRAFT_829394"/>
<keyword evidence="11" id="KW-1185">Reference proteome</keyword>
<evidence type="ECO:0000256" key="4">
    <source>
        <dbReference type="ARBA" id="ARBA00022801"/>
    </source>
</evidence>
<evidence type="ECO:0000256" key="7">
    <source>
        <dbReference type="PIRSR" id="PIRSR608901-1"/>
    </source>
</evidence>
<evidence type="ECO:0000256" key="1">
    <source>
        <dbReference type="ARBA" id="ARBA00004141"/>
    </source>
</evidence>
<evidence type="ECO:0000313" key="11">
    <source>
        <dbReference type="Proteomes" id="UP000294933"/>
    </source>
</evidence>
<evidence type="ECO:0000256" key="5">
    <source>
        <dbReference type="ARBA" id="ARBA00022989"/>
    </source>
</evidence>
<dbReference type="PANTHER" id="PTHR46187:SF3">
    <property type="entry name" value="ALKALINE CERAMIDASE 3"/>
    <property type="match status" value="1"/>
</dbReference>
<dbReference type="GO" id="GO:0016811">
    <property type="term" value="F:hydrolase activity, acting on carbon-nitrogen (but not peptide) bonds, in linear amides"/>
    <property type="evidence" value="ECO:0007669"/>
    <property type="project" value="InterPro"/>
</dbReference>
<organism evidence="10 11">
    <name type="scientific">Rickenella mellea</name>
    <dbReference type="NCBI Taxonomy" id="50990"/>
    <lineage>
        <taxon>Eukaryota</taxon>
        <taxon>Fungi</taxon>
        <taxon>Dikarya</taxon>
        <taxon>Basidiomycota</taxon>
        <taxon>Agaricomycotina</taxon>
        <taxon>Agaricomycetes</taxon>
        <taxon>Hymenochaetales</taxon>
        <taxon>Rickenellaceae</taxon>
        <taxon>Rickenella</taxon>
    </lineage>
</organism>
<keyword evidence="4" id="KW-0378">Hydrolase</keyword>
<dbReference type="Proteomes" id="UP000294933">
    <property type="component" value="Unassembled WGS sequence"/>
</dbReference>
<keyword evidence="8" id="KW-0862">Zinc</keyword>
<protein>
    <submittedName>
        <fullName evidence="10">Alkaline phytoceramidase</fullName>
    </submittedName>
</protein>
<feature type="transmembrane region" description="Helical" evidence="9">
    <location>
        <begin position="192"/>
        <end position="209"/>
    </location>
</feature>
<gene>
    <name evidence="10" type="ORF">BD410DRAFT_829394</name>
</gene>
<dbReference type="GO" id="GO:0046872">
    <property type="term" value="F:metal ion binding"/>
    <property type="evidence" value="ECO:0007669"/>
    <property type="project" value="UniProtKB-KW"/>
</dbReference>
<evidence type="ECO:0000313" key="10">
    <source>
        <dbReference type="EMBL" id="TDL20981.1"/>
    </source>
</evidence>
<feature type="transmembrane region" description="Helical" evidence="9">
    <location>
        <begin position="67"/>
        <end position="88"/>
    </location>
</feature>
<feature type="binding site" evidence="8">
    <location>
        <position position="85"/>
    </location>
    <ligand>
        <name>Zn(2+)</name>
        <dbReference type="ChEBI" id="CHEBI:29105"/>
        <note>catalytic</note>
    </ligand>
</feature>
<feature type="binding site" evidence="7">
    <location>
        <position position="26"/>
    </location>
    <ligand>
        <name>Ca(2+)</name>
        <dbReference type="ChEBI" id="CHEBI:29108"/>
    </ligand>
</feature>
<comment type="similarity">
    <text evidence="2">Belongs to the alkaline ceramidase family.</text>
</comment>
<keyword evidence="7" id="KW-0106">Calcium</keyword>
<feature type="binding site" evidence="7">
    <location>
        <position position="23"/>
    </location>
    <ligand>
        <name>Ca(2+)</name>
        <dbReference type="ChEBI" id="CHEBI:29108"/>
    </ligand>
</feature>
<feature type="binding site" evidence="8">
    <location>
        <position position="235"/>
    </location>
    <ligand>
        <name>Zn(2+)</name>
        <dbReference type="ChEBI" id="CHEBI:29105"/>
        <note>catalytic</note>
    </ligand>
</feature>
<keyword evidence="7" id="KW-0479">Metal-binding</keyword>
<comment type="subcellular location">
    <subcellularLocation>
        <location evidence="1">Membrane</location>
        <topology evidence="1">Multi-pass membrane protein</topology>
    </subcellularLocation>
</comment>
<feature type="binding site" evidence="7">
    <location>
        <position position="28"/>
    </location>
    <ligand>
        <name>Ca(2+)</name>
        <dbReference type="ChEBI" id="CHEBI:29108"/>
    </ligand>
</feature>
<evidence type="ECO:0000256" key="9">
    <source>
        <dbReference type="SAM" id="Phobius"/>
    </source>
</evidence>
<dbReference type="PANTHER" id="PTHR46187">
    <property type="entry name" value="ALKALINE CERAMIDASE 3"/>
    <property type="match status" value="1"/>
</dbReference>
<keyword evidence="5 9" id="KW-1133">Transmembrane helix</keyword>
<feature type="binding site" evidence="8">
    <location>
        <position position="239"/>
    </location>
    <ligand>
        <name>Zn(2+)</name>
        <dbReference type="ChEBI" id="CHEBI:29105"/>
        <note>catalytic</note>
    </ligand>
</feature>
<evidence type="ECO:0000256" key="6">
    <source>
        <dbReference type="ARBA" id="ARBA00023136"/>
    </source>
</evidence>
<evidence type="ECO:0000256" key="2">
    <source>
        <dbReference type="ARBA" id="ARBA00009780"/>
    </source>
</evidence>
<dbReference type="InterPro" id="IPR008901">
    <property type="entry name" value="ACER"/>
</dbReference>
<evidence type="ECO:0000256" key="3">
    <source>
        <dbReference type="ARBA" id="ARBA00022692"/>
    </source>
</evidence>
<keyword evidence="6 9" id="KW-0472">Membrane</keyword>
<keyword evidence="3 9" id="KW-0812">Transmembrane</keyword>
<feature type="transmembrane region" description="Helical" evidence="9">
    <location>
        <begin position="128"/>
        <end position="146"/>
    </location>
</feature>
<sequence>MMTGKFQNSSQPGYWGPVTATLDWCEANYQFSHFIAEMANTMSNIFTILLALHGARMMLQEKLPKRYVYGYIGVALIGIGSFAFHATLTFEAQLADELPMIYVVANACSFLYDSSPGFSVTSSPKGRILLASSIVFDILFTLSYWMYRNPVYHQVVFASLMFMIIGRVTYLLRWSEWSNRIPQSTKNSITRVFWTGIGLFLFGFFVWNVDNIFCPSLTGLKRTVGWPTAFFLEGHAWWHLLTSFNQDTLKACGSYLMSIGQSYLALCVKDSPRNYALGFSAGLIPYIRRVQKVKA</sequence>
<comment type="cofactor">
    <cofactor evidence="8">
        <name>Zn(2+)</name>
        <dbReference type="ChEBI" id="CHEBI:29105"/>
    </cofactor>
</comment>
<dbReference type="OrthoDB" id="187171at2759"/>
<feature type="transmembrane region" description="Helical" evidence="9">
    <location>
        <begin position="100"/>
        <end position="121"/>
    </location>
</feature>
<feature type="binding site" evidence="7">
    <location>
        <position position="37"/>
    </location>
    <ligand>
        <name>Ca(2+)</name>
        <dbReference type="ChEBI" id="CHEBI:29108"/>
    </ligand>
</feature>
<dbReference type="GO" id="GO:0005789">
    <property type="term" value="C:endoplasmic reticulum membrane"/>
    <property type="evidence" value="ECO:0007669"/>
    <property type="project" value="TreeGrafter"/>
</dbReference>
<feature type="transmembrane region" description="Helical" evidence="9">
    <location>
        <begin position="34"/>
        <end position="55"/>
    </location>
</feature>
<dbReference type="GO" id="GO:0046514">
    <property type="term" value="P:ceramide catabolic process"/>
    <property type="evidence" value="ECO:0007669"/>
    <property type="project" value="TreeGrafter"/>
</dbReference>
<dbReference type="GO" id="GO:0046513">
    <property type="term" value="P:ceramide biosynthetic process"/>
    <property type="evidence" value="ECO:0007669"/>
    <property type="project" value="TreeGrafter"/>
</dbReference>
<proteinExistence type="inferred from homology"/>